<evidence type="ECO:0000313" key="3">
    <source>
        <dbReference type="EMBL" id="KAK7484589.1"/>
    </source>
</evidence>
<dbReference type="PANTHER" id="PTHR21357">
    <property type="entry name" value="FAM172 FAMILY PROTEIN HOMOLOG CG10038"/>
    <property type="match status" value="1"/>
</dbReference>
<evidence type="ECO:0000259" key="2">
    <source>
        <dbReference type="Pfam" id="PF22749"/>
    </source>
</evidence>
<dbReference type="InterPro" id="IPR048263">
    <property type="entry name" value="Arb2"/>
</dbReference>
<dbReference type="InterPro" id="IPR029058">
    <property type="entry name" value="AB_hydrolase_fold"/>
</dbReference>
<dbReference type="InterPro" id="IPR053858">
    <property type="entry name" value="Arb2_dom"/>
</dbReference>
<feature type="compositionally biased region" description="Low complexity" evidence="1">
    <location>
        <begin position="329"/>
        <end position="340"/>
    </location>
</feature>
<keyword evidence="4" id="KW-1185">Reference proteome</keyword>
<feature type="compositionally biased region" description="Basic and acidic residues" evidence="1">
    <location>
        <begin position="363"/>
        <end position="395"/>
    </location>
</feature>
<organism evidence="3 4">
    <name type="scientific">Batillaria attramentaria</name>
    <dbReference type="NCBI Taxonomy" id="370345"/>
    <lineage>
        <taxon>Eukaryota</taxon>
        <taxon>Metazoa</taxon>
        <taxon>Spiralia</taxon>
        <taxon>Lophotrochozoa</taxon>
        <taxon>Mollusca</taxon>
        <taxon>Gastropoda</taxon>
        <taxon>Caenogastropoda</taxon>
        <taxon>Sorbeoconcha</taxon>
        <taxon>Cerithioidea</taxon>
        <taxon>Batillariidae</taxon>
        <taxon>Batillaria</taxon>
    </lineage>
</organism>
<gene>
    <name evidence="3" type="ORF">BaRGS_00024221</name>
</gene>
<dbReference type="PANTHER" id="PTHR21357:SF4">
    <property type="entry name" value="FAM172 FAMILY PROTEIN HOMOLOG CG10038"/>
    <property type="match status" value="1"/>
</dbReference>
<comment type="caution">
    <text evidence="3">The sequence shown here is derived from an EMBL/GenBank/DDBJ whole genome shotgun (WGS) entry which is preliminary data.</text>
</comment>
<feature type="region of interest" description="Disordered" evidence="1">
    <location>
        <begin position="294"/>
        <end position="482"/>
    </location>
</feature>
<proteinExistence type="predicted"/>
<dbReference type="Proteomes" id="UP001519460">
    <property type="component" value="Unassembled WGS sequence"/>
</dbReference>
<evidence type="ECO:0000313" key="4">
    <source>
        <dbReference type="Proteomes" id="UP001519460"/>
    </source>
</evidence>
<dbReference type="EMBL" id="JACVVK020000208">
    <property type="protein sequence ID" value="KAK7484589.1"/>
    <property type="molecule type" value="Genomic_DNA"/>
</dbReference>
<dbReference type="SUPFAM" id="SSF53474">
    <property type="entry name" value="alpha/beta-Hydrolases"/>
    <property type="match status" value="1"/>
</dbReference>
<feature type="compositionally biased region" description="Basic and acidic residues" evidence="1">
    <location>
        <begin position="409"/>
        <end position="423"/>
    </location>
</feature>
<feature type="compositionally biased region" description="Basic and acidic residues" evidence="1">
    <location>
        <begin position="473"/>
        <end position="482"/>
    </location>
</feature>
<dbReference type="Gene3D" id="3.40.50.1820">
    <property type="entry name" value="alpha/beta hydrolase"/>
    <property type="match status" value="1"/>
</dbReference>
<feature type="domain" description="Arb2" evidence="2">
    <location>
        <begin position="33"/>
        <end position="209"/>
    </location>
</feature>
<name>A0ABD0KBW8_9CAEN</name>
<dbReference type="Pfam" id="PF22749">
    <property type="entry name" value="Arb2"/>
    <property type="match status" value="1"/>
</dbReference>
<reference evidence="3 4" key="1">
    <citation type="journal article" date="2023" name="Sci. Data">
        <title>Genome assembly of the Korean intertidal mud-creeper Batillaria attramentaria.</title>
        <authorList>
            <person name="Patra A.K."/>
            <person name="Ho P.T."/>
            <person name="Jun S."/>
            <person name="Lee S.J."/>
            <person name="Kim Y."/>
            <person name="Won Y.J."/>
        </authorList>
    </citation>
    <scope>NUCLEOTIDE SEQUENCE [LARGE SCALE GENOMIC DNA]</scope>
    <source>
        <strain evidence="3">Wonlab-2016</strain>
    </source>
</reference>
<protein>
    <recommendedName>
        <fullName evidence="2">Arb2 domain-containing protein</fullName>
    </recommendedName>
</protein>
<accession>A0ABD0KBW8</accession>
<feature type="non-terminal residue" evidence="3">
    <location>
        <position position="1"/>
    </location>
</feature>
<evidence type="ECO:0000256" key="1">
    <source>
        <dbReference type="SAM" id="MobiDB-lite"/>
    </source>
</evidence>
<sequence>GELRDKDGGKFQFVIREKDHNYNQQRYDALGELDAGKGSPQSFVFISRNAMDTTDKLMVLIHGGGAVRAGQWSRKLIINENIDTGSQLPYIRRALKEGYEVIVCNPNLNQVPINGKMQNIKGNKTPEEHGQYIWQYFIRPAKAKNVAIVAHSYGGIVTMHMVEKYLEEMKKRVFAVCFTDSVHTMQRHLWTPPAKAFIKERAVNFGASYVPINILLQISDPDDCSSVSAGTQEHERTSHTAFDLVFKFINDNYATWTRNGTFAERHFLPLPEDLSPYQPSNRWNFHTKAKKEAEVKVVNEEEGGEEKEAGQDSGVTGEDRKSSSVDYDPAAGSGAAASPPTKDEEEPEKSDESGKGAIMPEEGSEKAEKLSDKADESEGSENAEKVLEKVDESKDTVMPASSAEIGAGDAKDADGDIETKETGLEDGAGLVQTEAGTPAEGKEQASVIGTDVAGDGDAGEELKESPQPTEETQATRDLKSEL</sequence>
<dbReference type="AlphaFoldDB" id="A0ABD0KBW8"/>